<dbReference type="GeneID" id="19143904"/>
<dbReference type="AlphaFoldDB" id="W6Y014"/>
<dbReference type="KEGG" id="bze:COCCADRAFT_109469"/>
<organism evidence="1 2">
    <name type="scientific">Cochliobolus carbonum (strain 26-R-13)</name>
    <name type="common">Maize leaf spot fungus</name>
    <name type="synonym">Bipolaris zeicola</name>
    <dbReference type="NCBI Taxonomy" id="930089"/>
    <lineage>
        <taxon>Eukaryota</taxon>
        <taxon>Fungi</taxon>
        <taxon>Dikarya</taxon>
        <taxon>Ascomycota</taxon>
        <taxon>Pezizomycotina</taxon>
        <taxon>Dothideomycetes</taxon>
        <taxon>Pleosporomycetidae</taxon>
        <taxon>Pleosporales</taxon>
        <taxon>Pleosporineae</taxon>
        <taxon>Pleosporaceae</taxon>
        <taxon>Bipolaris</taxon>
    </lineage>
</organism>
<protein>
    <submittedName>
        <fullName evidence="1">Uncharacterized protein</fullName>
    </submittedName>
</protein>
<name>W6Y014_COCC2</name>
<accession>W6Y014</accession>
<dbReference type="HOGENOM" id="CLU_2628468_0_0_1"/>
<gene>
    <name evidence="1" type="ORF">COCCADRAFT_109469</name>
</gene>
<proteinExistence type="predicted"/>
<evidence type="ECO:0000313" key="2">
    <source>
        <dbReference type="Proteomes" id="UP000053841"/>
    </source>
</evidence>
<sequence length="78" mass="8806">SIRPRSSVDDAPSSNVGTLTVMRWRLRCMFREDAGAQVPLFPHHVAEYRFGEASQWSSTTALRTLAPAEAIWRLMKTS</sequence>
<dbReference type="Proteomes" id="UP000053841">
    <property type="component" value="Unassembled WGS sequence"/>
</dbReference>
<dbReference type="EMBL" id="KI964824">
    <property type="protein sequence ID" value="EUC28319.1"/>
    <property type="molecule type" value="Genomic_DNA"/>
</dbReference>
<evidence type="ECO:0000313" key="1">
    <source>
        <dbReference type="EMBL" id="EUC28319.1"/>
    </source>
</evidence>
<reference evidence="1 2" key="1">
    <citation type="journal article" date="2013" name="PLoS Genet.">
        <title>Comparative genome structure, secondary metabolite, and effector coding capacity across Cochliobolus pathogens.</title>
        <authorList>
            <person name="Condon B.J."/>
            <person name="Leng Y."/>
            <person name="Wu D."/>
            <person name="Bushley K.E."/>
            <person name="Ohm R.A."/>
            <person name="Otillar R."/>
            <person name="Martin J."/>
            <person name="Schackwitz W."/>
            <person name="Grimwood J."/>
            <person name="MohdZainudin N."/>
            <person name="Xue C."/>
            <person name="Wang R."/>
            <person name="Manning V.A."/>
            <person name="Dhillon B."/>
            <person name="Tu Z.J."/>
            <person name="Steffenson B.J."/>
            <person name="Salamov A."/>
            <person name="Sun H."/>
            <person name="Lowry S."/>
            <person name="LaButti K."/>
            <person name="Han J."/>
            <person name="Copeland A."/>
            <person name="Lindquist E."/>
            <person name="Barry K."/>
            <person name="Schmutz J."/>
            <person name="Baker S.E."/>
            <person name="Ciuffetti L.M."/>
            <person name="Grigoriev I.V."/>
            <person name="Zhong S."/>
            <person name="Turgeon B.G."/>
        </authorList>
    </citation>
    <scope>NUCLEOTIDE SEQUENCE [LARGE SCALE GENOMIC DNA]</scope>
    <source>
        <strain evidence="1 2">26-R-13</strain>
    </source>
</reference>
<feature type="non-terminal residue" evidence="1">
    <location>
        <position position="1"/>
    </location>
</feature>
<dbReference type="RefSeq" id="XP_007717387.1">
    <property type="nucleotide sequence ID" value="XM_007719197.1"/>
</dbReference>
<keyword evidence="2" id="KW-1185">Reference proteome</keyword>